<dbReference type="InterPro" id="IPR000782">
    <property type="entry name" value="FAS1_domain"/>
</dbReference>
<dbReference type="RefSeq" id="WP_189575197.1">
    <property type="nucleotide sequence ID" value="NZ_BMXU01000002.1"/>
</dbReference>
<dbReference type="PROSITE" id="PS50213">
    <property type="entry name" value="FAS1"/>
    <property type="match status" value="1"/>
</dbReference>
<dbReference type="InterPro" id="IPR050904">
    <property type="entry name" value="Adhesion/Biosynth-related"/>
</dbReference>
<keyword evidence="1" id="KW-0732">Signal</keyword>
<keyword evidence="4" id="KW-1185">Reference proteome</keyword>
<reference evidence="4" key="1">
    <citation type="journal article" date="2019" name="Int. J. Syst. Evol. Microbiol.">
        <title>The Global Catalogue of Microorganisms (GCM) 10K type strain sequencing project: providing services to taxonomists for standard genome sequencing and annotation.</title>
        <authorList>
            <consortium name="The Broad Institute Genomics Platform"/>
            <consortium name="The Broad Institute Genome Sequencing Center for Infectious Disease"/>
            <person name="Wu L."/>
            <person name="Ma J."/>
        </authorList>
    </citation>
    <scope>NUCLEOTIDE SEQUENCE [LARGE SCALE GENOMIC DNA]</scope>
    <source>
        <strain evidence="4">KCTC 22245</strain>
    </source>
</reference>
<dbReference type="InterPro" id="IPR036378">
    <property type="entry name" value="FAS1_dom_sf"/>
</dbReference>
<feature type="signal peptide" evidence="1">
    <location>
        <begin position="1"/>
        <end position="24"/>
    </location>
</feature>
<feature type="domain" description="FAS1" evidence="2">
    <location>
        <begin position="39"/>
        <end position="183"/>
    </location>
</feature>
<evidence type="ECO:0000313" key="3">
    <source>
        <dbReference type="EMBL" id="MFC3303040.1"/>
    </source>
</evidence>
<dbReference type="SMART" id="SM00554">
    <property type="entry name" value="FAS1"/>
    <property type="match status" value="1"/>
</dbReference>
<name>A0ABV7MC62_9PROT</name>
<accession>A0ABV7MC62</accession>
<dbReference type="Gene3D" id="2.30.180.10">
    <property type="entry name" value="FAS1 domain"/>
    <property type="match status" value="1"/>
</dbReference>
<comment type="caution">
    <text evidence="3">The sequence shown here is derived from an EMBL/GenBank/DDBJ whole genome shotgun (WGS) entry which is preliminary data.</text>
</comment>
<dbReference type="PANTHER" id="PTHR10900">
    <property type="entry name" value="PERIOSTIN-RELATED"/>
    <property type="match status" value="1"/>
</dbReference>
<feature type="chain" id="PRO_5047027786" evidence="1">
    <location>
        <begin position="25"/>
        <end position="192"/>
    </location>
</feature>
<dbReference type="EMBL" id="JBHRVA010000003">
    <property type="protein sequence ID" value="MFC3303040.1"/>
    <property type="molecule type" value="Genomic_DNA"/>
</dbReference>
<evidence type="ECO:0000259" key="2">
    <source>
        <dbReference type="PROSITE" id="PS50213"/>
    </source>
</evidence>
<sequence length="192" mass="19723">MKTLKALVLALSAATLVPATVTSAAALDHHKKSEMKKAEKTVVGVAAGNEDFSTLVTAVQAAGLVETLNGDGPFTVFAPTNAAFEALPEGTVETLLKEENKDALSMVLTYHVVPGKVKAGDLVKIIREGDGEATVTTVEGTELTARIKDGDVILTDAAGNDIKVVNTNIAASNGVIHVIDGVLLPASGDHDA</sequence>
<dbReference type="Pfam" id="PF02469">
    <property type="entry name" value="Fasciclin"/>
    <property type="match status" value="1"/>
</dbReference>
<proteinExistence type="predicted"/>
<gene>
    <name evidence="3" type="ORF">ACFONP_09880</name>
</gene>
<dbReference type="PANTHER" id="PTHR10900:SF77">
    <property type="entry name" value="FI19380P1"/>
    <property type="match status" value="1"/>
</dbReference>
<organism evidence="3 4">
    <name type="scientific">Parvularcula lutaonensis</name>
    <dbReference type="NCBI Taxonomy" id="491923"/>
    <lineage>
        <taxon>Bacteria</taxon>
        <taxon>Pseudomonadati</taxon>
        <taxon>Pseudomonadota</taxon>
        <taxon>Alphaproteobacteria</taxon>
        <taxon>Parvularculales</taxon>
        <taxon>Parvularculaceae</taxon>
        <taxon>Parvularcula</taxon>
    </lineage>
</organism>
<protein>
    <submittedName>
        <fullName evidence="3">Fasciclin domain-containing protein</fullName>
    </submittedName>
</protein>
<dbReference type="SUPFAM" id="SSF82153">
    <property type="entry name" value="FAS1 domain"/>
    <property type="match status" value="1"/>
</dbReference>
<evidence type="ECO:0000313" key="4">
    <source>
        <dbReference type="Proteomes" id="UP001595607"/>
    </source>
</evidence>
<evidence type="ECO:0000256" key="1">
    <source>
        <dbReference type="SAM" id="SignalP"/>
    </source>
</evidence>
<dbReference type="Proteomes" id="UP001595607">
    <property type="component" value="Unassembled WGS sequence"/>
</dbReference>